<keyword evidence="1" id="KW-0812">Transmembrane</keyword>
<sequence>MPLLSDFPALPGFYQLLFLHIEPISTVMPAVMAWWQPGAAWFHHELIPDGTSPAASLDARTTMAIWQLGNCYLLLGLISTFVFRAVRDTLPNNPTAQERILGASFTALALADVTHVLWSFVGLPADLKYSFSSWNSMTHGNITFTTFLCAMRIAWFLGIGRKRYYYGQLINDQRERRSVGRKNDYILYPKNEQRERR</sequence>
<dbReference type="PANTHER" id="PTHR37019">
    <property type="entry name" value="CHROMOSOME 1, WHOLE GENOME SHOTGUN SEQUENCE"/>
    <property type="match status" value="1"/>
</dbReference>
<proteinExistence type="predicted"/>
<feature type="transmembrane region" description="Helical" evidence="1">
    <location>
        <begin position="12"/>
        <end position="35"/>
    </location>
</feature>
<gene>
    <name evidence="3" type="ORF">L227DRAFT_576256</name>
</gene>
<name>A0A5C2S6H5_9APHY</name>
<dbReference type="EMBL" id="ML122270">
    <property type="protein sequence ID" value="RPD59433.1"/>
    <property type="molecule type" value="Genomic_DNA"/>
</dbReference>
<feature type="domain" description="DUF7704" evidence="2">
    <location>
        <begin position="9"/>
        <end position="160"/>
    </location>
</feature>
<evidence type="ECO:0000259" key="2">
    <source>
        <dbReference type="Pfam" id="PF24803"/>
    </source>
</evidence>
<protein>
    <recommendedName>
        <fullName evidence="2">DUF7704 domain-containing protein</fullName>
    </recommendedName>
</protein>
<organism evidence="3 4">
    <name type="scientific">Lentinus tigrinus ALCF2SS1-6</name>
    <dbReference type="NCBI Taxonomy" id="1328759"/>
    <lineage>
        <taxon>Eukaryota</taxon>
        <taxon>Fungi</taxon>
        <taxon>Dikarya</taxon>
        <taxon>Basidiomycota</taxon>
        <taxon>Agaricomycotina</taxon>
        <taxon>Agaricomycetes</taxon>
        <taxon>Polyporales</taxon>
        <taxon>Polyporaceae</taxon>
        <taxon>Lentinus</taxon>
    </lineage>
</organism>
<evidence type="ECO:0000256" key="1">
    <source>
        <dbReference type="SAM" id="Phobius"/>
    </source>
</evidence>
<feature type="transmembrane region" description="Helical" evidence="1">
    <location>
        <begin position="141"/>
        <end position="159"/>
    </location>
</feature>
<feature type="transmembrane region" description="Helical" evidence="1">
    <location>
        <begin position="64"/>
        <end position="86"/>
    </location>
</feature>
<dbReference type="Proteomes" id="UP000313359">
    <property type="component" value="Unassembled WGS sequence"/>
</dbReference>
<accession>A0A5C2S6H5</accession>
<dbReference type="STRING" id="1328759.A0A5C2S6H5"/>
<keyword evidence="1" id="KW-0472">Membrane</keyword>
<feature type="transmembrane region" description="Helical" evidence="1">
    <location>
        <begin position="98"/>
        <end position="121"/>
    </location>
</feature>
<keyword evidence="1" id="KW-1133">Transmembrane helix</keyword>
<evidence type="ECO:0000313" key="4">
    <source>
        <dbReference type="Proteomes" id="UP000313359"/>
    </source>
</evidence>
<dbReference type="PANTHER" id="PTHR37019:SF2">
    <property type="entry name" value="EXPERA DOMAIN-CONTAINING PROTEIN"/>
    <property type="match status" value="1"/>
</dbReference>
<dbReference type="AlphaFoldDB" id="A0A5C2S6H5"/>
<reference evidence="3" key="1">
    <citation type="journal article" date="2018" name="Genome Biol. Evol.">
        <title>Genomics and development of Lentinus tigrinus, a white-rot wood-decaying mushroom with dimorphic fruiting bodies.</title>
        <authorList>
            <person name="Wu B."/>
            <person name="Xu Z."/>
            <person name="Knudson A."/>
            <person name="Carlson A."/>
            <person name="Chen N."/>
            <person name="Kovaka S."/>
            <person name="LaButti K."/>
            <person name="Lipzen A."/>
            <person name="Pennachio C."/>
            <person name="Riley R."/>
            <person name="Schakwitz W."/>
            <person name="Umezawa K."/>
            <person name="Ohm R.A."/>
            <person name="Grigoriev I.V."/>
            <person name="Nagy L.G."/>
            <person name="Gibbons J."/>
            <person name="Hibbett D."/>
        </authorList>
    </citation>
    <scope>NUCLEOTIDE SEQUENCE [LARGE SCALE GENOMIC DNA]</scope>
    <source>
        <strain evidence="3">ALCF2SS1-6</strain>
    </source>
</reference>
<evidence type="ECO:0000313" key="3">
    <source>
        <dbReference type="EMBL" id="RPD59433.1"/>
    </source>
</evidence>
<dbReference type="OrthoDB" id="2937326at2759"/>
<dbReference type="Pfam" id="PF24803">
    <property type="entry name" value="DUF7704"/>
    <property type="match status" value="1"/>
</dbReference>
<keyword evidence="4" id="KW-1185">Reference proteome</keyword>
<dbReference type="InterPro" id="IPR056121">
    <property type="entry name" value="DUF7704"/>
</dbReference>